<accession>A0ABP9CJ84</accession>
<dbReference type="InterPro" id="IPR025665">
    <property type="entry name" value="Beta-barrel_OMP_2"/>
</dbReference>
<dbReference type="Proteomes" id="UP001501433">
    <property type="component" value="Unassembled WGS sequence"/>
</dbReference>
<sequence length="206" mass="22716">MKKITQLMVVLTFCFMANAQDETTYKSQINFGIKGGMNFSLIVGDDTDNFDGKIGFHLGGVLEFPISEKFSLQPELLYSLQGDKSTFDGMEIKFKLDYLNLPMMAKYYVTEGFSLEAGPQVGFLMSAEAEGGGISLDIKDIIKDVDFGLNFGVGYELANGLNFSGRYYVGISNIVENSGSILGEPVDADQIKNQNNVFQLSIGYFF</sequence>
<keyword evidence="4" id="KW-1185">Reference proteome</keyword>
<reference evidence="4" key="1">
    <citation type="journal article" date="2019" name="Int. J. Syst. Evol. Microbiol.">
        <title>The Global Catalogue of Microorganisms (GCM) 10K type strain sequencing project: providing services to taxonomists for standard genome sequencing and annotation.</title>
        <authorList>
            <consortium name="The Broad Institute Genomics Platform"/>
            <consortium name="The Broad Institute Genome Sequencing Center for Infectious Disease"/>
            <person name="Wu L."/>
            <person name="Ma J."/>
        </authorList>
    </citation>
    <scope>NUCLEOTIDE SEQUENCE [LARGE SCALE GENOMIC DNA]</scope>
    <source>
        <strain evidence="4">JCM 18325</strain>
    </source>
</reference>
<evidence type="ECO:0000256" key="1">
    <source>
        <dbReference type="SAM" id="SignalP"/>
    </source>
</evidence>
<comment type="caution">
    <text evidence="3">The sequence shown here is derived from an EMBL/GenBank/DDBJ whole genome shotgun (WGS) entry which is preliminary data.</text>
</comment>
<dbReference type="SUPFAM" id="SSF56925">
    <property type="entry name" value="OMPA-like"/>
    <property type="match status" value="1"/>
</dbReference>
<feature type="signal peptide" evidence="1">
    <location>
        <begin position="1"/>
        <end position="19"/>
    </location>
</feature>
<organism evidence="3 4">
    <name type="scientific">Litoribaculum gwangyangense</name>
    <dbReference type="NCBI Taxonomy" id="1130722"/>
    <lineage>
        <taxon>Bacteria</taxon>
        <taxon>Pseudomonadati</taxon>
        <taxon>Bacteroidota</taxon>
        <taxon>Flavobacteriia</taxon>
        <taxon>Flavobacteriales</taxon>
        <taxon>Flavobacteriaceae</taxon>
        <taxon>Litoribaculum</taxon>
    </lineage>
</organism>
<evidence type="ECO:0000313" key="3">
    <source>
        <dbReference type="EMBL" id="GAA4810445.1"/>
    </source>
</evidence>
<evidence type="ECO:0000313" key="4">
    <source>
        <dbReference type="Proteomes" id="UP001501433"/>
    </source>
</evidence>
<keyword evidence="1" id="KW-0732">Signal</keyword>
<dbReference type="RefSeq" id="WP_345276517.1">
    <property type="nucleotide sequence ID" value="NZ_BAABJW010000002.1"/>
</dbReference>
<protein>
    <submittedName>
        <fullName evidence="3">Porin family protein</fullName>
    </submittedName>
</protein>
<feature type="domain" description="Outer membrane protein beta-barrel" evidence="2">
    <location>
        <begin position="18"/>
        <end position="175"/>
    </location>
</feature>
<dbReference type="Pfam" id="PF13568">
    <property type="entry name" value="OMP_b-brl_2"/>
    <property type="match status" value="1"/>
</dbReference>
<dbReference type="InterPro" id="IPR011250">
    <property type="entry name" value="OMP/PagP_B-barrel"/>
</dbReference>
<feature type="chain" id="PRO_5045393362" evidence="1">
    <location>
        <begin position="20"/>
        <end position="206"/>
    </location>
</feature>
<gene>
    <name evidence="3" type="ORF">GCM10023330_16900</name>
</gene>
<evidence type="ECO:0000259" key="2">
    <source>
        <dbReference type="Pfam" id="PF13568"/>
    </source>
</evidence>
<name>A0ABP9CJ84_9FLAO</name>
<proteinExistence type="predicted"/>
<dbReference type="EMBL" id="BAABJW010000002">
    <property type="protein sequence ID" value="GAA4810445.1"/>
    <property type="molecule type" value="Genomic_DNA"/>
</dbReference>